<name>A6HF24_RAT</name>
<accession>A6HF24</accession>
<proteinExistence type="predicted"/>
<dbReference type="AlphaFoldDB" id="A6HF24"/>
<feature type="region of interest" description="Disordered" evidence="1">
    <location>
        <begin position="1"/>
        <end position="44"/>
    </location>
</feature>
<evidence type="ECO:0000256" key="1">
    <source>
        <dbReference type="SAM" id="MobiDB-lite"/>
    </source>
</evidence>
<evidence type="ECO:0000313" key="3">
    <source>
        <dbReference type="Proteomes" id="UP000234681"/>
    </source>
</evidence>
<dbReference type="EMBL" id="CH473948">
    <property type="protein sequence ID" value="EDM04629.1"/>
    <property type="molecule type" value="Genomic_DNA"/>
</dbReference>
<organism evidence="2 3">
    <name type="scientific">Rattus norvegicus</name>
    <name type="common">Rat</name>
    <dbReference type="NCBI Taxonomy" id="10116"/>
    <lineage>
        <taxon>Eukaryota</taxon>
        <taxon>Metazoa</taxon>
        <taxon>Chordata</taxon>
        <taxon>Craniata</taxon>
        <taxon>Vertebrata</taxon>
        <taxon>Euteleostomi</taxon>
        <taxon>Mammalia</taxon>
        <taxon>Eutheria</taxon>
        <taxon>Euarchontoglires</taxon>
        <taxon>Glires</taxon>
        <taxon>Rodentia</taxon>
        <taxon>Myomorpha</taxon>
        <taxon>Muroidea</taxon>
        <taxon>Muridae</taxon>
        <taxon>Murinae</taxon>
        <taxon>Rattus</taxon>
    </lineage>
</organism>
<reference evidence="2 3" key="1">
    <citation type="submission" date="2005-07" db="EMBL/GenBank/DDBJ databases">
        <authorList>
            <person name="Mural R.J."/>
            <person name="Li P.W."/>
            <person name="Adams M.D."/>
            <person name="Amanatides P.G."/>
            <person name="Baden-Tillson H."/>
            <person name="Barnstead M."/>
            <person name="Chin S.H."/>
            <person name="Dew I."/>
            <person name="Evans C.A."/>
            <person name="Ferriera S."/>
            <person name="Flanigan M."/>
            <person name="Fosler C."/>
            <person name="Glodek A."/>
            <person name="Gu Z."/>
            <person name="Holt R.A."/>
            <person name="Jennings D."/>
            <person name="Kraft C.L."/>
            <person name="Lu F."/>
            <person name="Nguyen T."/>
            <person name="Nusskern D.R."/>
            <person name="Pfannkoch C.M."/>
            <person name="Sitter C."/>
            <person name="Sutton G.G."/>
            <person name="Venter J.C."/>
            <person name="Wang Z."/>
            <person name="Woodage T."/>
            <person name="Zheng X.H."/>
            <person name="Zhong F."/>
        </authorList>
    </citation>
    <scope>NUCLEOTIDE SEQUENCE [LARGE SCALE GENOMIC DNA]</scope>
    <source>
        <strain>BN</strain>
        <strain evidence="3">Sprague-Dawley</strain>
    </source>
</reference>
<protein>
    <submittedName>
        <fullName evidence="2">RCG33823</fullName>
    </submittedName>
</protein>
<evidence type="ECO:0000313" key="2">
    <source>
        <dbReference type="EMBL" id="EDM04629.1"/>
    </source>
</evidence>
<sequence length="44" mass="4605">MSRRVAADGDAGEGRSSPQVRNLYREAGPAWEGVSSTGPTVSNQ</sequence>
<feature type="compositionally biased region" description="Polar residues" evidence="1">
    <location>
        <begin position="34"/>
        <end position="44"/>
    </location>
</feature>
<dbReference type="Proteomes" id="UP000234681">
    <property type="component" value="Chromosome 10"/>
</dbReference>
<gene>
    <name evidence="2" type="ORF">rCG_33823</name>
</gene>